<keyword evidence="2" id="KW-0675">Receptor</keyword>
<feature type="region of interest" description="Disordered" evidence="1">
    <location>
        <begin position="1"/>
        <end position="50"/>
    </location>
</feature>
<sequence length="133" mass="14853">MRPWGTAAADAQRSSPPVGTYTAGSSPASFKPRQTSLKLRGPDGSRQTSWPYDICEKLDLTDISTSWLVTSWEWSKARASNKLEERERTEQAQLQTKRGEDAEVAPEDQLEDGNKEAGEKKKRASKQMKEQPA</sequence>
<feature type="compositionally biased region" description="Basic and acidic residues" evidence="1">
    <location>
        <begin position="81"/>
        <end position="90"/>
    </location>
</feature>
<dbReference type="EMBL" id="KQ989518">
    <property type="protein sequence ID" value="KZV54604.1"/>
    <property type="molecule type" value="Genomic_DNA"/>
</dbReference>
<dbReference type="GO" id="GO:0016301">
    <property type="term" value="F:kinase activity"/>
    <property type="evidence" value="ECO:0007669"/>
    <property type="project" value="UniProtKB-KW"/>
</dbReference>
<dbReference type="Proteomes" id="UP000250235">
    <property type="component" value="Unassembled WGS sequence"/>
</dbReference>
<keyword evidence="2" id="KW-0808">Transferase</keyword>
<gene>
    <name evidence="2" type="ORF">F511_26029</name>
</gene>
<reference evidence="2 3" key="1">
    <citation type="journal article" date="2015" name="Proc. Natl. Acad. Sci. U.S.A.">
        <title>The resurrection genome of Boea hygrometrica: A blueprint for survival of dehydration.</title>
        <authorList>
            <person name="Xiao L."/>
            <person name="Yang G."/>
            <person name="Zhang L."/>
            <person name="Yang X."/>
            <person name="Zhao S."/>
            <person name="Ji Z."/>
            <person name="Zhou Q."/>
            <person name="Hu M."/>
            <person name="Wang Y."/>
            <person name="Chen M."/>
            <person name="Xu Y."/>
            <person name="Jin H."/>
            <person name="Xiao X."/>
            <person name="Hu G."/>
            <person name="Bao F."/>
            <person name="Hu Y."/>
            <person name="Wan P."/>
            <person name="Li L."/>
            <person name="Deng X."/>
            <person name="Kuang T."/>
            <person name="Xiang C."/>
            <person name="Zhu J.K."/>
            <person name="Oliver M.J."/>
            <person name="He Y."/>
        </authorList>
    </citation>
    <scope>NUCLEOTIDE SEQUENCE [LARGE SCALE GENOMIC DNA]</scope>
    <source>
        <strain evidence="3">cv. XS01</strain>
    </source>
</reference>
<evidence type="ECO:0000256" key="1">
    <source>
        <dbReference type="SAM" id="MobiDB-lite"/>
    </source>
</evidence>
<feature type="region of interest" description="Disordered" evidence="1">
    <location>
        <begin position="77"/>
        <end position="133"/>
    </location>
</feature>
<name>A0A2Z7D4Q3_9LAMI</name>
<feature type="compositionally biased region" description="Acidic residues" evidence="1">
    <location>
        <begin position="102"/>
        <end position="111"/>
    </location>
</feature>
<evidence type="ECO:0000313" key="2">
    <source>
        <dbReference type="EMBL" id="KZV54604.1"/>
    </source>
</evidence>
<proteinExistence type="predicted"/>
<evidence type="ECO:0000313" key="3">
    <source>
        <dbReference type="Proteomes" id="UP000250235"/>
    </source>
</evidence>
<keyword evidence="2" id="KW-0418">Kinase</keyword>
<feature type="compositionally biased region" description="Polar residues" evidence="1">
    <location>
        <begin position="12"/>
        <end position="37"/>
    </location>
</feature>
<keyword evidence="3" id="KW-1185">Reference proteome</keyword>
<organism evidence="2 3">
    <name type="scientific">Dorcoceras hygrometricum</name>
    <dbReference type="NCBI Taxonomy" id="472368"/>
    <lineage>
        <taxon>Eukaryota</taxon>
        <taxon>Viridiplantae</taxon>
        <taxon>Streptophyta</taxon>
        <taxon>Embryophyta</taxon>
        <taxon>Tracheophyta</taxon>
        <taxon>Spermatophyta</taxon>
        <taxon>Magnoliopsida</taxon>
        <taxon>eudicotyledons</taxon>
        <taxon>Gunneridae</taxon>
        <taxon>Pentapetalae</taxon>
        <taxon>asterids</taxon>
        <taxon>lamiids</taxon>
        <taxon>Lamiales</taxon>
        <taxon>Gesneriaceae</taxon>
        <taxon>Didymocarpoideae</taxon>
        <taxon>Trichosporeae</taxon>
        <taxon>Loxocarpinae</taxon>
        <taxon>Dorcoceras</taxon>
    </lineage>
</organism>
<protein>
    <submittedName>
        <fullName evidence="2">Putative receptor-like protein kinase</fullName>
    </submittedName>
</protein>
<dbReference type="AlphaFoldDB" id="A0A2Z7D4Q3"/>
<accession>A0A2Z7D4Q3</accession>